<dbReference type="InterPro" id="IPR032466">
    <property type="entry name" value="Metal_Hydrolase"/>
</dbReference>
<protein>
    <recommendedName>
        <fullName evidence="7">6-methylsalicylate decarboxylase</fullName>
        <ecNumber evidence="7">4.1.1.52</ecNumber>
    </recommendedName>
</protein>
<keyword evidence="5 8" id="KW-0456">Lyase</keyword>
<proteinExistence type="inferred from homology"/>
<dbReference type="GO" id="GO:0046872">
    <property type="term" value="F:metal ion binding"/>
    <property type="evidence" value="ECO:0007669"/>
    <property type="project" value="UniProtKB-KW"/>
</dbReference>
<dbReference type="InterPro" id="IPR006680">
    <property type="entry name" value="Amidohydro-rel"/>
</dbReference>
<comment type="catalytic activity">
    <reaction evidence="6">
        <text>6-methylsalicylate + H(+) = 3-methylphenol + CO2</text>
        <dbReference type="Rhea" id="RHEA:23112"/>
        <dbReference type="ChEBI" id="CHEBI:15378"/>
        <dbReference type="ChEBI" id="CHEBI:16526"/>
        <dbReference type="ChEBI" id="CHEBI:17231"/>
        <dbReference type="ChEBI" id="CHEBI:36658"/>
        <dbReference type="EC" id="4.1.1.52"/>
    </reaction>
    <physiologicalReaction direction="left-to-right" evidence="6">
        <dbReference type="Rhea" id="RHEA:23113"/>
    </physiologicalReaction>
</comment>
<evidence type="ECO:0000256" key="5">
    <source>
        <dbReference type="ARBA" id="ARBA00023239"/>
    </source>
</evidence>
<dbReference type="InParanoid" id="V5F7P5"/>
<keyword evidence="2" id="KW-0479">Metal-binding</keyword>
<dbReference type="GO" id="GO:0019748">
    <property type="term" value="P:secondary metabolic process"/>
    <property type="evidence" value="ECO:0007669"/>
    <property type="project" value="TreeGrafter"/>
</dbReference>
<evidence type="ECO:0000259" key="9">
    <source>
        <dbReference type="Pfam" id="PF04909"/>
    </source>
</evidence>
<keyword evidence="11" id="KW-1185">Reference proteome</keyword>
<evidence type="ECO:0000256" key="8">
    <source>
        <dbReference type="RuleBase" id="RU366045"/>
    </source>
</evidence>
<name>V5F7P5_BYSSN</name>
<dbReference type="OrthoDB" id="2832284at2759"/>
<dbReference type="GO" id="GO:0047596">
    <property type="term" value="F:6-methylsalicylate decarboxylase activity"/>
    <property type="evidence" value="ECO:0007669"/>
    <property type="project" value="UniProtKB-EC"/>
</dbReference>
<dbReference type="EC" id="4.1.1.52" evidence="7"/>
<comment type="similarity">
    <text evidence="1">Belongs to the metallo-dependent hydrolases superfamily. ACMSD family.</text>
</comment>
<evidence type="ECO:0000256" key="1">
    <source>
        <dbReference type="ARBA" id="ARBA00005871"/>
    </source>
</evidence>
<dbReference type="eggNOG" id="ENOG502S3X1">
    <property type="taxonomic scope" value="Eukaryota"/>
</dbReference>
<evidence type="ECO:0000256" key="3">
    <source>
        <dbReference type="ARBA" id="ARBA00022793"/>
    </source>
</evidence>
<keyword evidence="3 8" id="KW-0210">Decarboxylase</keyword>
<evidence type="ECO:0000256" key="7">
    <source>
        <dbReference type="ARBA" id="ARBA00038889"/>
    </source>
</evidence>
<evidence type="ECO:0000256" key="2">
    <source>
        <dbReference type="ARBA" id="ARBA00022723"/>
    </source>
</evidence>
<accession>V5F7P5</accession>
<evidence type="ECO:0000313" key="10">
    <source>
        <dbReference type="EMBL" id="GAD91854.1"/>
    </source>
</evidence>
<dbReference type="Proteomes" id="UP000018001">
    <property type="component" value="Unassembled WGS sequence"/>
</dbReference>
<evidence type="ECO:0000256" key="4">
    <source>
        <dbReference type="ARBA" id="ARBA00022833"/>
    </source>
</evidence>
<comment type="caution">
    <text evidence="10">The sequence shown here is derived from an EMBL/GenBank/DDBJ whole genome shotgun (WGS) entry which is preliminary data.</text>
</comment>
<dbReference type="HOGENOM" id="CLU_039329_2_1_1"/>
<dbReference type="Gene3D" id="3.20.20.140">
    <property type="entry name" value="Metal-dependent hydrolases"/>
    <property type="match status" value="1"/>
</dbReference>
<dbReference type="SUPFAM" id="SSF51556">
    <property type="entry name" value="Metallo-dependent hydrolases"/>
    <property type="match status" value="1"/>
</dbReference>
<dbReference type="InterPro" id="IPR032465">
    <property type="entry name" value="ACMSD"/>
</dbReference>
<organism evidence="10 11">
    <name type="scientific">Byssochlamys spectabilis (strain No. 5 / NBRC 109023)</name>
    <name type="common">Paecilomyces variotii</name>
    <dbReference type="NCBI Taxonomy" id="1356009"/>
    <lineage>
        <taxon>Eukaryota</taxon>
        <taxon>Fungi</taxon>
        <taxon>Dikarya</taxon>
        <taxon>Ascomycota</taxon>
        <taxon>Pezizomycotina</taxon>
        <taxon>Eurotiomycetes</taxon>
        <taxon>Eurotiomycetidae</taxon>
        <taxon>Eurotiales</taxon>
        <taxon>Thermoascaceae</taxon>
        <taxon>Paecilomyces</taxon>
    </lineage>
</organism>
<dbReference type="Pfam" id="PF04909">
    <property type="entry name" value="Amidohydro_2"/>
    <property type="match status" value="1"/>
</dbReference>
<gene>
    <name evidence="10" type="ORF">PVAR5_0436</name>
</gene>
<dbReference type="GO" id="GO:0016787">
    <property type="term" value="F:hydrolase activity"/>
    <property type="evidence" value="ECO:0007669"/>
    <property type="project" value="InterPro"/>
</dbReference>
<evidence type="ECO:0000256" key="6">
    <source>
        <dbReference type="ARBA" id="ARBA00036832"/>
    </source>
</evidence>
<keyword evidence="4" id="KW-0862">Zinc</keyword>
<dbReference type="EMBL" id="BAUL01000007">
    <property type="protein sequence ID" value="GAD91854.1"/>
    <property type="molecule type" value="Genomic_DNA"/>
</dbReference>
<dbReference type="PANTHER" id="PTHR21240:SF29">
    <property type="entry name" value="AMIDOHYDROLASE-RELATED DOMAIN-CONTAINING PROTEIN"/>
    <property type="match status" value="1"/>
</dbReference>
<dbReference type="PANTHER" id="PTHR21240">
    <property type="entry name" value="2-AMINO-3-CARBOXYLMUCONATE-6-SEMIALDEHYDE DECARBOXYLASE"/>
    <property type="match status" value="1"/>
</dbReference>
<dbReference type="GO" id="GO:0005829">
    <property type="term" value="C:cytosol"/>
    <property type="evidence" value="ECO:0007669"/>
    <property type="project" value="TreeGrafter"/>
</dbReference>
<feature type="domain" description="Amidohydrolase-related" evidence="9">
    <location>
        <begin position="70"/>
        <end position="375"/>
    </location>
</feature>
<evidence type="ECO:0000313" key="11">
    <source>
        <dbReference type="Proteomes" id="UP000018001"/>
    </source>
</evidence>
<dbReference type="AlphaFoldDB" id="V5F7P5"/>
<sequence>MLHCCWIDSKGATTGRNLLGSLRTLEGDLNIPRSLFCGVDSRLFFQDKEITPNRLKYPPDRGINMSPSRIDVHHHFVPDFYREAVQVSGGDPSGWFVPDWTPELDAEVNKKFGITTTILSLTAPGACILKDPKASAELARKTNEFAAKLRDEKPKEYGFFAALPNLLDKEIALKEIAYAYDVLKADGVTLFTRYGEDNHYLGHPDFKDIWAELNRRSAVILVHPTHPVDTAQVSGLPQPVIRYPFETTQTALDMLYNKTVRNNPNCKIILSHAGGTLPFLIGRPASILPKTQEDLGAFWDDARNFYYDTAVAGTENVFRILEKFAKPGHILYGSDTPYANNDIINFHTSRQDQYQFEDPNLPAQINRQNALALFPRLK</sequence>
<reference evidence="11" key="1">
    <citation type="journal article" date="2014" name="Genome Announc.">
        <title>Draft genome sequence of the formaldehyde-resistant fungus Byssochlamys spectabilis No. 5 (anamorph Paecilomyces variotii No. 5) (NBRC109023).</title>
        <authorList>
            <person name="Oka T."/>
            <person name="Ekino K."/>
            <person name="Fukuda K."/>
            <person name="Nomura Y."/>
        </authorList>
    </citation>
    <scope>NUCLEOTIDE SEQUENCE [LARGE SCALE GENOMIC DNA]</scope>
    <source>
        <strain evidence="11">No. 5 / NBRC 109023</strain>
    </source>
</reference>